<evidence type="ECO:0000256" key="1">
    <source>
        <dbReference type="SAM" id="MobiDB-lite"/>
    </source>
</evidence>
<accession>A0A9X1NKN8</accession>
<feature type="compositionally biased region" description="Low complexity" evidence="1">
    <location>
        <begin position="11"/>
        <end position="20"/>
    </location>
</feature>
<dbReference type="SMART" id="SM00327">
    <property type="entry name" value="VWA"/>
    <property type="match status" value="1"/>
</dbReference>
<feature type="region of interest" description="Disordered" evidence="1">
    <location>
        <begin position="415"/>
        <end position="434"/>
    </location>
</feature>
<dbReference type="Proteomes" id="UP001138997">
    <property type="component" value="Unassembled WGS sequence"/>
</dbReference>
<feature type="compositionally biased region" description="Basic and acidic residues" evidence="1">
    <location>
        <begin position="303"/>
        <end position="312"/>
    </location>
</feature>
<dbReference type="EMBL" id="JAJOMB010000021">
    <property type="protein sequence ID" value="MCD5315319.1"/>
    <property type="molecule type" value="Genomic_DNA"/>
</dbReference>
<dbReference type="SUPFAM" id="SSF53300">
    <property type="entry name" value="vWA-like"/>
    <property type="match status" value="1"/>
</dbReference>
<dbReference type="InterPro" id="IPR002035">
    <property type="entry name" value="VWF_A"/>
</dbReference>
<feature type="region of interest" description="Disordered" evidence="1">
    <location>
        <begin position="1"/>
        <end position="24"/>
    </location>
</feature>
<gene>
    <name evidence="3" type="ORF">LR394_30895</name>
</gene>
<dbReference type="Gene3D" id="3.40.50.410">
    <property type="entry name" value="von Willebrand factor, type A domain"/>
    <property type="match status" value="1"/>
</dbReference>
<name>A0A9X1NKN8_9ACTN</name>
<dbReference type="InterPro" id="IPR036465">
    <property type="entry name" value="vWFA_dom_sf"/>
</dbReference>
<protein>
    <recommendedName>
        <fullName evidence="2">VWFA domain-containing protein</fullName>
    </recommendedName>
</protein>
<feature type="region of interest" description="Disordered" evidence="1">
    <location>
        <begin position="293"/>
        <end position="312"/>
    </location>
</feature>
<comment type="caution">
    <text evidence="3">The sequence shown here is derived from an EMBL/GenBank/DDBJ whole genome shotgun (WGS) entry which is preliminary data.</text>
</comment>
<evidence type="ECO:0000313" key="4">
    <source>
        <dbReference type="Proteomes" id="UP001138997"/>
    </source>
</evidence>
<dbReference type="RefSeq" id="WP_231448123.1">
    <property type="nucleotide sequence ID" value="NZ_JAJOMB010000021.1"/>
</dbReference>
<evidence type="ECO:0000313" key="3">
    <source>
        <dbReference type="EMBL" id="MCD5315319.1"/>
    </source>
</evidence>
<dbReference type="CDD" id="cd00198">
    <property type="entry name" value="vWFA"/>
    <property type="match status" value="1"/>
</dbReference>
<proteinExistence type="predicted"/>
<dbReference type="AlphaFoldDB" id="A0A9X1NKN8"/>
<feature type="domain" description="VWFA" evidence="2">
    <location>
        <begin position="484"/>
        <end position="667"/>
    </location>
</feature>
<sequence>MSPRRRDPRYRYGPWRGGPDPLTPPYDVRRALDAVGDRVLSGENVRDALRDLLRRGLPDENGRRTGLDTLRARAERMRRETSRRGRLDGAVTRARAQLDQALAAEKDELSLRDGDDARFAEAQLDALPRSTSAAVQELSEYRWASKEAEQIYRQILDGLRSDVIDQQFNGMRNALQGLGPDADPQQRAAAMAAMNEMLDDLNSLLEKHSRGEDTPEDFQQFMDKHGQIFPDDPQNVEELIDSLARQAAAADRLMNSLSQQQREELQGLMQQALGDAGLQGKMNQLTDNLRALRPGESWGQGRGEGRRMKGKGELGYGEAAGALQELADLDDLIDQLSQDHPGATLDDIDVETVERSLGAGAAADVQALQELERELERQGWLTRADGALTLSPKALRRLGQSALRQVFAHLGSGRRGEHDIRDAGAAGEATGASRRWEFGDEQPLDVVRSLGNAVRRQVGSGSPGGRISLLAEDFEVVETERRASAAVALCVDLSFSMISEGRWGPMKETALALAHLVATRFPQDALQIVGFGRYAAKLTVEQLAGVEPDYVQGTNLQHALSIAGRHLRRHPDAEPVVLVVTDGEPTAHLDPEDGSAYFDYPPSPRTISLTVAEVDALTRYGAAINVFMLGENPGLQRFMDAIARRNGGRVFTPGLDNLGEYVVSDYLKSRKGRR</sequence>
<organism evidence="3 4">
    <name type="scientific">Kineosporia babensis</name>
    <dbReference type="NCBI Taxonomy" id="499548"/>
    <lineage>
        <taxon>Bacteria</taxon>
        <taxon>Bacillati</taxon>
        <taxon>Actinomycetota</taxon>
        <taxon>Actinomycetes</taxon>
        <taxon>Kineosporiales</taxon>
        <taxon>Kineosporiaceae</taxon>
        <taxon>Kineosporia</taxon>
    </lineage>
</organism>
<reference evidence="3" key="1">
    <citation type="submission" date="2021-11" db="EMBL/GenBank/DDBJ databases">
        <title>Streptomyces corallinus and Kineosporia corallina sp. nov., two new coral-derived marine actinobacteria.</title>
        <authorList>
            <person name="Buangrab K."/>
            <person name="Sutthacheep M."/>
            <person name="Yeemin T."/>
            <person name="Harunari E."/>
            <person name="Igarashi Y."/>
            <person name="Sripreechasak P."/>
            <person name="Kanchanasin P."/>
            <person name="Tanasupawat S."/>
            <person name="Phongsopitanun W."/>
        </authorList>
    </citation>
    <scope>NUCLEOTIDE SEQUENCE</scope>
    <source>
        <strain evidence="3">JCM 31032</strain>
    </source>
</reference>
<keyword evidence="4" id="KW-1185">Reference proteome</keyword>
<evidence type="ECO:0000259" key="2">
    <source>
        <dbReference type="SMART" id="SM00327"/>
    </source>
</evidence>